<proteinExistence type="predicted"/>
<evidence type="ECO:0000313" key="2">
    <source>
        <dbReference type="Proteomes" id="UP000249324"/>
    </source>
</evidence>
<dbReference type="Proteomes" id="UP000249324">
    <property type="component" value="Unassembled WGS sequence"/>
</dbReference>
<protein>
    <submittedName>
        <fullName evidence="1">Uncharacterized protein</fullName>
    </submittedName>
</protein>
<name>A0ABD6FE78_9PSEU</name>
<evidence type="ECO:0000313" key="1">
    <source>
        <dbReference type="EMBL" id="MFO7191327.1"/>
    </source>
</evidence>
<dbReference type="EMBL" id="QGUI02000024">
    <property type="protein sequence ID" value="MFO7191327.1"/>
    <property type="molecule type" value="Genomic_DNA"/>
</dbReference>
<comment type="caution">
    <text evidence="1">The sequence shown here is derived from an EMBL/GenBank/DDBJ whole genome shotgun (WGS) entry which is preliminary data.</text>
</comment>
<gene>
    <name evidence="1" type="ORF">DIU77_003705</name>
</gene>
<organism evidence="1 2">
    <name type="scientific">Thermocrispum agreste</name>
    <dbReference type="NCBI Taxonomy" id="37925"/>
    <lineage>
        <taxon>Bacteria</taxon>
        <taxon>Bacillati</taxon>
        <taxon>Actinomycetota</taxon>
        <taxon>Actinomycetes</taxon>
        <taxon>Pseudonocardiales</taxon>
        <taxon>Pseudonocardiaceae</taxon>
        <taxon>Thermocrispum</taxon>
    </lineage>
</organism>
<accession>A0ABD6FE78</accession>
<dbReference type="AlphaFoldDB" id="A0ABD6FE78"/>
<sequence>MKKISKTAELGSAMRPWTIDCGVMRFLTAGALVVHVEPPAEHVLGRRPDGGRGGWWPWARIGDLGARVRIGDLGAGGCVVRVPLLRRPIPLSRRDSPKNPILSRVTLSGEAANLEAGKAVNRGVEDLVSPPGFHRS</sequence>
<reference evidence="1 2" key="1">
    <citation type="journal article" date="2021" name="BMC Genomics">
        <title>Genome-resolved metagenome and metatranscriptome analyses of thermophilic composting reveal key bacterial players and their metabolic interactions.</title>
        <authorList>
            <person name="Braga L.P.P."/>
            <person name="Pereira R.V."/>
            <person name="Martins L.F."/>
            <person name="Moura L.M.S."/>
            <person name="Sanchez F.B."/>
            <person name="Patane J.S.L."/>
            <person name="da Silva A.M."/>
            <person name="Setubal J.C."/>
        </authorList>
    </citation>
    <scope>NUCLEOTIDE SEQUENCE [LARGE SCALE GENOMIC DNA]</scope>
    <source>
        <strain evidence="1">ZC4RG45</strain>
    </source>
</reference>